<sequence>MSDFVSVAIIGAGPQALTLATHLLQKKPIHRKIRVFDPSGVWLSRWHHQFAAQDIPHLRSPAVHHPDPNPFALRKFADNRSHELFPPYDLPGTKLFEDFCGDVVRRWQLAERVCAAQVVDLLPLRGLRGSRFELLLADGRTVRARRVVLATGGGEVQLPDWVSKIPSPFPPERLVHSQQVDLQLLSPAGERVLIVGGGLTSAHLALGMIARGATVTLMVRRQLREKLFDAEPGWLGPKYLKGFEAESCWRVRSQMIQQARNGGSITPSLMIQLRRAIRQGKLILRENCQVKAAIWEDNWRVKCDRGEVQFDRIVLATGTQLDASQHPLLQKILPVYPTEIVDGFPVLDRHLRLPGCELFLMGGLAALQLGPVARNLAGARMASGRIVPAIVKPSLALTA</sequence>
<dbReference type="Proteomes" id="UP000017127">
    <property type="component" value="Unassembled WGS sequence"/>
</dbReference>
<evidence type="ECO:0000259" key="1">
    <source>
        <dbReference type="Pfam" id="PF13454"/>
    </source>
</evidence>
<dbReference type="PRINTS" id="PR00368">
    <property type="entry name" value="FADPNR"/>
</dbReference>
<dbReference type="InterPro" id="IPR038732">
    <property type="entry name" value="HpyO/CreE_NAD-binding"/>
</dbReference>
<dbReference type="Pfam" id="PF13454">
    <property type="entry name" value="NAD_binding_9"/>
    <property type="match status" value="1"/>
</dbReference>
<dbReference type="Gene3D" id="3.50.50.60">
    <property type="entry name" value="FAD/NAD(P)-binding domain"/>
    <property type="match status" value="1"/>
</dbReference>
<dbReference type="AlphaFoldDB" id="U7QI84"/>
<accession>U7QI84</accession>
<evidence type="ECO:0000313" key="3">
    <source>
        <dbReference type="Proteomes" id="UP000017127"/>
    </source>
</evidence>
<feature type="domain" description="FAD-dependent urate hydroxylase HpyO/Asp monooxygenase CreE-like FAD/NAD(P)-binding" evidence="1">
    <location>
        <begin position="8"/>
        <end position="153"/>
    </location>
</feature>
<dbReference type="OrthoDB" id="370110at2"/>
<dbReference type="RefSeq" id="WP_023066971.1">
    <property type="nucleotide sequence ID" value="NZ_AUZM01000030.1"/>
</dbReference>
<dbReference type="InterPro" id="IPR036188">
    <property type="entry name" value="FAD/NAD-bd_sf"/>
</dbReference>
<dbReference type="PANTHER" id="PTHR38663:SF1">
    <property type="entry name" value="L-ORNITHINE N(5)-MONOOXYGENASE"/>
    <property type="match status" value="1"/>
</dbReference>
<dbReference type="EMBL" id="AUZM01000030">
    <property type="protein sequence ID" value="ERT06795.1"/>
    <property type="molecule type" value="Genomic_DNA"/>
</dbReference>
<name>U7QI84_9CYAN</name>
<dbReference type="SUPFAM" id="SSF51905">
    <property type="entry name" value="FAD/NAD(P)-binding domain"/>
    <property type="match status" value="1"/>
</dbReference>
<keyword evidence="3" id="KW-1185">Reference proteome</keyword>
<comment type="caution">
    <text evidence="2">The sequence shown here is derived from an EMBL/GenBank/DDBJ whole genome shotgun (WGS) entry which is preliminary data.</text>
</comment>
<dbReference type="PANTHER" id="PTHR38663">
    <property type="match status" value="1"/>
</dbReference>
<dbReference type="PATRIC" id="fig|1348334.3.peg.3111"/>
<protein>
    <submittedName>
        <fullName evidence="2">Pyridine nucleotide-disulfide oxidoreductase family protein</fullName>
    </submittedName>
</protein>
<evidence type="ECO:0000313" key="2">
    <source>
        <dbReference type="EMBL" id="ERT06795.1"/>
    </source>
</evidence>
<gene>
    <name evidence="2" type="ORF">M595_3214</name>
</gene>
<reference evidence="2 3" key="1">
    <citation type="journal article" date="2013" name="Front. Microbiol.">
        <title>Comparative genomic analyses of the cyanobacterium, Lyngbya aestuarii BL J, a powerful hydrogen producer.</title>
        <authorList>
            <person name="Kothari A."/>
            <person name="Vaughn M."/>
            <person name="Garcia-Pichel F."/>
        </authorList>
    </citation>
    <scope>NUCLEOTIDE SEQUENCE [LARGE SCALE GENOMIC DNA]</scope>
    <source>
        <strain evidence="2 3">BL J</strain>
    </source>
</reference>
<proteinExistence type="predicted"/>
<organism evidence="2 3">
    <name type="scientific">Lyngbya aestuarii BL J</name>
    <dbReference type="NCBI Taxonomy" id="1348334"/>
    <lineage>
        <taxon>Bacteria</taxon>
        <taxon>Bacillati</taxon>
        <taxon>Cyanobacteriota</taxon>
        <taxon>Cyanophyceae</taxon>
        <taxon>Oscillatoriophycideae</taxon>
        <taxon>Oscillatoriales</taxon>
        <taxon>Microcoleaceae</taxon>
        <taxon>Lyngbya</taxon>
    </lineage>
</organism>